<protein>
    <recommendedName>
        <fullName evidence="3">Cyclophilin TM1367-like domain-containing protein</fullName>
    </recommendedName>
</protein>
<evidence type="ECO:0000313" key="1">
    <source>
        <dbReference type="EMBL" id="GHF99061.1"/>
    </source>
</evidence>
<proteinExistence type="predicted"/>
<sequence length="110" mass="12131">MKVAVVHQDVFITIEKPIRLIIEPWANEYILDKSGEFTVRFEGTSQDMPEIEEGEGVLLVFAPPESIYTLISSEDIVIGGSDICLPAMPSGMSTKDFMGMVGLRDTSDFS</sequence>
<evidence type="ECO:0000313" key="2">
    <source>
        <dbReference type="Proteomes" id="UP000632154"/>
    </source>
</evidence>
<evidence type="ECO:0008006" key="3">
    <source>
        <dbReference type="Google" id="ProtNLM"/>
    </source>
</evidence>
<accession>A0ABQ3K451</accession>
<gene>
    <name evidence="1" type="ORF">GCM10017783_08880</name>
</gene>
<dbReference type="EMBL" id="BNAL01000007">
    <property type="protein sequence ID" value="GHF99061.1"/>
    <property type="molecule type" value="Genomic_DNA"/>
</dbReference>
<dbReference type="RefSeq" id="WP_189642466.1">
    <property type="nucleotide sequence ID" value="NZ_BNAL01000007.1"/>
</dbReference>
<reference evidence="2" key="1">
    <citation type="journal article" date="2019" name="Int. J. Syst. Evol. Microbiol.">
        <title>The Global Catalogue of Microorganisms (GCM) 10K type strain sequencing project: providing services to taxonomists for standard genome sequencing and annotation.</title>
        <authorList>
            <consortium name="The Broad Institute Genomics Platform"/>
            <consortium name="The Broad Institute Genome Sequencing Center for Infectious Disease"/>
            <person name="Wu L."/>
            <person name="Ma J."/>
        </authorList>
    </citation>
    <scope>NUCLEOTIDE SEQUENCE [LARGE SCALE GENOMIC DNA]</scope>
    <source>
        <strain evidence="2">CGMCC 1.18439</strain>
    </source>
</reference>
<name>A0ABQ3K451_9DEIO</name>
<comment type="caution">
    <text evidence="1">The sequence shown here is derived from an EMBL/GenBank/DDBJ whole genome shotgun (WGS) entry which is preliminary data.</text>
</comment>
<organism evidence="1 2">
    <name type="scientific">Deinococcus piscis</name>
    <dbReference type="NCBI Taxonomy" id="394230"/>
    <lineage>
        <taxon>Bacteria</taxon>
        <taxon>Thermotogati</taxon>
        <taxon>Deinococcota</taxon>
        <taxon>Deinococci</taxon>
        <taxon>Deinococcales</taxon>
        <taxon>Deinococcaceae</taxon>
        <taxon>Deinococcus</taxon>
    </lineage>
</organism>
<dbReference type="Proteomes" id="UP000632154">
    <property type="component" value="Unassembled WGS sequence"/>
</dbReference>
<keyword evidence="2" id="KW-1185">Reference proteome</keyword>